<dbReference type="InterPro" id="IPR036291">
    <property type="entry name" value="NAD(P)-bd_dom_sf"/>
</dbReference>
<dbReference type="OrthoDB" id="542013at2759"/>
<comment type="caution">
    <text evidence="2">The sequence shown here is derived from an EMBL/GenBank/DDBJ whole genome shotgun (WGS) entry which is preliminary data.</text>
</comment>
<organism evidence="2 3">
    <name type="scientific">Botrytis fragariae</name>
    <dbReference type="NCBI Taxonomy" id="1964551"/>
    <lineage>
        <taxon>Eukaryota</taxon>
        <taxon>Fungi</taxon>
        <taxon>Dikarya</taxon>
        <taxon>Ascomycota</taxon>
        <taxon>Pezizomycotina</taxon>
        <taxon>Leotiomycetes</taxon>
        <taxon>Helotiales</taxon>
        <taxon>Sclerotiniaceae</taxon>
        <taxon>Botrytis</taxon>
    </lineage>
</organism>
<accession>A0A8H6EK06</accession>
<name>A0A8H6EK06_9HELO</name>
<dbReference type="PRINTS" id="PR00081">
    <property type="entry name" value="GDHRDH"/>
</dbReference>
<dbReference type="SUPFAM" id="SSF51735">
    <property type="entry name" value="NAD(P)-binding Rossmann-fold domains"/>
    <property type="match status" value="1"/>
</dbReference>
<dbReference type="AlphaFoldDB" id="A0A8H6EK06"/>
<dbReference type="Proteomes" id="UP000531561">
    <property type="component" value="Unassembled WGS sequence"/>
</dbReference>
<evidence type="ECO:0000313" key="2">
    <source>
        <dbReference type="EMBL" id="KAF5875024.1"/>
    </source>
</evidence>
<keyword evidence="1" id="KW-0560">Oxidoreductase</keyword>
<sequence>MPSILSIIWNNKFNLPPLPAPNTFLGKSILITGATSGIGYATAVHFVSLGARSVIITGRSLAKGELAKARIEDETSTIGKNIVRCMDLLISEVPSSIQISWNIELLSDVYGLPNVERLDMSTFETINEFAGKVTRDIQEIDFVCLNAGAISTKHKLGKEGYEAMIEISVLGTSFLALLLLPWIKAVGRGIAHLGIVTSGVHRSVDISKWPKDNVLKYWSAKENWKDGQSGYGLAKLLQQYAVNELAKLALRADGKHKVIVNSICPGMVKSDLGREYNTGVAMGIIINLWMGLACKTTEGGARTYVLAALTPSSEHGAHYTNYETEEKYKNSVEHNIFGDEGQNMQVQVWKEILEIVDKKYPEVVERVHS</sequence>
<dbReference type="PANTHER" id="PTHR43157">
    <property type="entry name" value="PHOSPHATIDYLINOSITOL-GLYCAN BIOSYNTHESIS CLASS F PROTEIN-RELATED"/>
    <property type="match status" value="1"/>
</dbReference>
<dbReference type="GO" id="GO:0016491">
    <property type="term" value="F:oxidoreductase activity"/>
    <property type="evidence" value="ECO:0007669"/>
    <property type="project" value="UniProtKB-KW"/>
</dbReference>
<dbReference type="RefSeq" id="XP_037193970.1">
    <property type="nucleotide sequence ID" value="XM_037333883.1"/>
</dbReference>
<evidence type="ECO:0000256" key="1">
    <source>
        <dbReference type="ARBA" id="ARBA00023002"/>
    </source>
</evidence>
<evidence type="ECO:0000313" key="3">
    <source>
        <dbReference type="Proteomes" id="UP000531561"/>
    </source>
</evidence>
<dbReference type="EMBL" id="JABFCT010000006">
    <property type="protein sequence ID" value="KAF5875024.1"/>
    <property type="molecule type" value="Genomic_DNA"/>
</dbReference>
<dbReference type="GeneID" id="59257575"/>
<gene>
    <name evidence="2" type="ORF">Bfra_003477</name>
</gene>
<dbReference type="PANTHER" id="PTHR43157:SF22">
    <property type="entry name" value="SHORT-CHAIN DEHYDROGENASE_REDUCTASE PHMF"/>
    <property type="match status" value="1"/>
</dbReference>
<dbReference type="InterPro" id="IPR002347">
    <property type="entry name" value="SDR_fam"/>
</dbReference>
<keyword evidence="3" id="KW-1185">Reference proteome</keyword>
<protein>
    <submittedName>
        <fullName evidence="2">Putative short-chain dehydrogenase reductase family protein</fullName>
    </submittedName>
</protein>
<dbReference type="Pfam" id="PF00106">
    <property type="entry name" value="adh_short"/>
    <property type="match status" value="1"/>
</dbReference>
<dbReference type="Gene3D" id="3.40.50.720">
    <property type="entry name" value="NAD(P)-binding Rossmann-like Domain"/>
    <property type="match status" value="1"/>
</dbReference>
<proteinExistence type="predicted"/>
<reference evidence="2 3" key="1">
    <citation type="journal article" date="2020" name="Phytopathology">
        <title>A high-quality genome resource of Botrytis fragariae, a new and rapidly spreading fungal pathogen causing strawberry gray mold in the U.S.A.</title>
        <authorList>
            <person name="Wu Y."/>
            <person name="Saski C.A."/>
            <person name="Schnabel G."/>
            <person name="Xiao S."/>
            <person name="Hu M."/>
        </authorList>
    </citation>
    <scope>NUCLEOTIDE SEQUENCE [LARGE SCALE GENOMIC DNA]</scope>
    <source>
        <strain evidence="2 3">BVB16</strain>
    </source>
</reference>